<dbReference type="InterPro" id="IPR004509">
    <property type="entry name" value="Competence_ComEA_HhH"/>
</dbReference>
<organism evidence="2">
    <name type="scientific">hydrothermal vent metagenome</name>
    <dbReference type="NCBI Taxonomy" id="652676"/>
    <lineage>
        <taxon>unclassified sequences</taxon>
        <taxon>metagenomes</taxon>
        <taxon>ecological metagenomes</taxon>
    </lineage>
</organism>
<dbReference type="PANTHER" id="PTHR21180">
    <property type="entry name" value="ENDONUCLEASE/EXONUCLEASE/PHOSPHATASE FAMILY DOMAIN-CONTAINING PROTEIN 1"/>
    <property type="match status" value="1"/>
</dbReference>
<protein>
    <recommendedName>
        <fullName evidence="3">Late competence protein ComEA, DNA receptor</fullName>
    </recommendedName>
</protein>
<dbReference type="SUPFAM" id="SSF47781">
    <property type="entry name" value="RuvA domain 2-like"/>
    <property type="match status" value="1"/>
</dbReference>
<dbReference type="GO" id="GO:0015628">
    <property type="term" value="P:protein secretion by the type II secretion system"/>
    <property type="evidence" value="ECO:0007669"/>
    <property type="project" value="TreeGrafter"/>
</dbReference>
<dbReference type="Gene3D" id="1.10.150.280">
    <property type="entry name" value="AF1531-like domain"/>
    <property type="match status" value="1"/>
</dbReference>
<dbReference type="PANTHER" id="PTHR21180:SF32">
    <property type="entry name" value="ENDONUCLEASE_EXONUCLEASE_PHOSPHATASE FAMILY DOMAIN-CONTAINING PROTEIN 1"/>
    <property type="match status" value="1"/>
</dbReference>
<dbReference type="InterPro" id="IPR010994">
    <property type="entry name" value="RuvA_2-like"/>
</dbReference>
<sequence length="112" mass="13285">MFHLTQQERYVLFILAAVLFVGTLLQLSFKKYPELKDIVNLIDSDHIYHKINLNTATAEDLESLPYIGQYTAQNIIKYRQEHGSFMSIKEIKNVKGIRDKNYERFKKYLKIK</sequence>
<dbReference type="NCBIfam" id="TIGR00426">
    <property type="entry name" value="competence protein ComEA helix-hairpin-helix repeat region"/>
    <property type="match status" value="1"/>
</dbReference>
<dbReference type="AlphaFoldDB" id="A0A3B1D8N2"/>
<proteinExistence type="predicted"/>
<evidence type="ECO:0008006" key="3">
    <source>
        <dbReference type="Google" id="ProtNLM"/>
    </source>
</evidence>
<keyword evidence="1" id="KW-1133">Transmembrane helix</keyword>
<feature type="transmembrane region" description="Helical" evidence="1">
    <location>
        <begin position="12"/>
        <end position="29"/>
    </location>
</feature>
<name>A0A3B1D8N2_9ZZZZ</name>
<evidence type="ECO:0000256" key="1">
    <source>
        <dbReference type="SAM" id="Phobius"/>
    </source>
</evidence>
<dbReference type="InterPro" id="IPR051675">
    <property type="entry name" value="Endo/Exo/Phosphatase_dom_1"/>
</dbReference>
<gene>
    <name evidence="2" type="ORF">MNBD_UNCLBAC01-947</name>
</gene>
<dbReference type="GO" id="GO:0015627">
    <property type="term" value="C:type II protein secretion system complex"/>
    <property type="evidence" value="ECO:0007669"/>
    <property type="project" value="TreeGrafter"/>
</dbReference>
<dbReference type="EMBL" id="UOGJ01000035">
    <property type="protein sequence ID" value="VAX35181.1"/>
    <property type="molecule type" value="Genomic_DNA"/>
</dbReference>
<keyword evidence="1" id="KW-0472">Membrane</keyword>
<evidence type="ECO:0000313" key="2">
    <source>
        <dbReference type="EMBL" id="VAX35181.1"/>
    </source>
</evidence>
<dbReference type="Pfam" id="PF12836">
    <property type="entry name" value="HHH_3"/>
    <property type="match status" value="1"/>
</dbReference>
<keyword evidence="1" id="KW-0812">Transmembrane</keyword>
<accession>A0A3B1D8N2</accession>
<reference evidence="2" key="1">
    <citation type="submission" date="2018-06" db="EMBL/GenBank/DDBJ databases">
        <authorList>
            <person name="Zhirakovskaya E."/>
        </authorList>
    </citation>
    <scope>NUCLEOTIDE SEQUENCE</scope>
</reference>